<comment type="caution">
    <text evidence="1">The sequence shown here is derived from an EMBL/GenBank/DDBJ whole genome shotgun (WGS) entry which is preliminary data.</text>
</comment>
<name>A0ACC2JIX4_9PEZI</name>
<protein>
    <submittedName>
        <fullName evidence="1">Uncharacterized protein</fullName>
    </submittedName>
</protein>
<dbReference type="EMBL" id="JAPUUL010001470">
    <property type="protein sequence ID" value="KAJ8127322.1"/>
    <property type="molecule type" value="Genomic_DNA"/>
</dbReference>
<gene>
    <name evidence="1" type="ORF">O1611_g6315</name>
</gene>
<sequence>MQWPSDADPYENDELANSKHLKGTNNWIFDCRDWKAWAEASSSFLCLSGFPGSGKTTLFSQVASRLLEQRQEGENGVGVAYFYCGFRRQQFQYVKEVIRSIVAQLCSERIYPYSLVNAHRNTKTPGQSQHPSWDVLADTISSLSEEHKIFVLIDAVDECEEGKDIVTFFSKLRDQTTKLSVFLTGREKIVTDLGCQSWPVLKMETHRVEVDPDIRLYIQNRLDADESLRILSSGVKNEIQDSLNQRCAGMFRLAQCKLDDIAQMRNMRAIRSSLAKLPKGLEETYERILKKTGKMTLSYYARFSFGHATSLYYAASFGLEDVAGGLLLDGADVNAPGGRFGSTALHGATLREHTSIVEMLLKVGANPSQADDNHVTPLHTAATVGNPQVLKLLLDHGASKDSLGKTPYDWAVESGQYGSQKLLKGEVYEMLPSDSTTENLVVYQRPTANFPSLMVAQGLPGPSLTKGAAHEPQPSWDYSLSSLETILLV</sequence>
<evidence type="ECO:0000313" key="1">
    <source>
        <dbReference type="EMBL" id="KAJ8127322.1"/>
    </source>
</evidence>
<dbReference type="Proteomes" id="UP001153332">
    <property type="component" value="Unassembled WGS sequence"/>
</dbReference>
<proteinExistence type="predicted"/>
<accession>A0ACC2JIX4</accession>
<evidence type="ECO:0000313" key="2">
    <source>
        <dbReference type="Proteomes" id="UP001153332"/>
    </source>
</evidence>
<reference evidence="1" key="1">
    <citation type="submission" date="2022-12" db="EMBL/GenBank/DDBJ databases">
        <title>Genome Sequence of Lasiodiplodia mahajangana.</title>
        <authorList>
            <person name="Buettner E."/>
        </authorList>
    </citation>
    <scope>NUCLEOTIDE SEQUENCE</scope>
    <source>
        <strain evidence="1">VT137</strain>
    </source>
</reference>
<keyword evidence="2" id="KW-1185">Reference proteome</keyword>
<organism evidence="1 2">
    <name type="scientific">Lasiodiplodia mahajangana</name>
    <dbReference type="NCBI Taxonomy" id="1108764"/>
    <lineage>
        <taxon>Eukaryota</taxon>
        <taxon>Fungi</taxon>
        <taxon>Dikarya</taxon>
        <taxon>Ascomycota</taxon>
        <taxon>Pezizomycotina</taxon>
        <taxon>Dothideomycetes</taxon>
        <taxon>Dothideomycetes incertae sedis</taxon>
        <taxon>Botryosphaeriales</taxon>
        <taxon>Botryosphaeriaceae</taxon>
        <taxon>Lasiodiplodia</taxon>
    </lineage>
</organism>